<sequence>MIKKLIIFGLLLVAVPGLCADLPNTQDDPVQDKQIPFAGAWLPNVDPAKIGEENFKELQNYRYTDTGIAGVSGYTKVNSTALNSIEEVFTEYTEQDAPNRLTVGSNYIRVDDLDMDEEVYIYKDFGENFFGDNFIIDFYIKNSTVGSLTTGSEAYLMVLANSIDDGYALENGSADAIYLKARFIVSTDTFFYLSIGESHNGYTTVTNIGRWVYTTELYFRLKNSNGYLTLKAYSDSARTQEFTAFAVTGFNRSGSDKFRYLFPVSAKNTGTGGFKYSALVKWTYIVPSIQNGHQLQTDFTTKSRVLVDTPNAVYQNTTAIPSRGDFATYSLYTKATGAGTGMFSEFPGNQVGYANEKESCIWAGDEMRPGGFFVLNMLAESYTSPLTFTTTQIQFPAATTLITDGYEPGMSVKISGSASNEKIISILSLSETVLTPTTALTAESVSGGITLTALHPANNVIDFTEAVQNQLKLGGNSVTIGGGIDSDTVLMLHTDGTEASTTITDSSATAHSSYTLTGGYLDSSVKKFGSASLKFTATSSYLDYSDCSHWYMGTGNFTIDFWVRFNSVSPGTTYLFSQYDDDDNEVSFYYNGSSYLYFISDSASVSQWAIGHPFTHVVSQWYHIEVSRINLTTLVFWVNGEEIGRNTLTGTEVWPDLNGNFEINARNKTGGAVANYDEFRVSKGVARHTSNFPVSSRAYASAFSDFLILTERPLQGIKPYVSEANTYSSTITGKYWTGGEFSNLSLTDGTTSAGVALAQTGSISFSSTVADAKPYHFQSAYLYAYLFSLSAGSADIYFLTVDAPFQPINDIWDGVHRTCVNLQVYDADGKNYKDYTQEANYPSTSAGTFGVPLSGFTSGSDHIIAQFIDRTTAIRIAVANSESNTHTAYPIIQYYTGSGWANVSNLRDTTTSSDENWNTIGQTGVWSWTPPEINEEQTFTLFGRTAYSYSITFSGDVSSSTTIDTVYGIPAQLPVYPFSFPSQYKGRAFLANFKDGKDQGRVDYSQTDSPNVWNGYETSDGGYQSIFFPGGLTAGTQLYNRYASTIYTVWVALAKNKTSILNGSGPEDYRLYPVSDSIGCPAALTLAKAEIGFKVGDDTAKNILLWVSYSGPVIFDGAVLYQLRGIENYFNPSNSEYINTGLISLARGWYDTTHDEYNILIPSGSSATENNTWLVYSLRYLKWYKKVPYSTYPSSIWSVIDTNGFKYGYAGTNDGYMLRLEYDTEWNDKPIVHMVETGDFYPTKNIWDITRLRRLKVVSETISEDADVAITYYTNTNATGKALTVHPLNAGSSRINRTTQPINELAWSHRLQYSVTMGSGSNAAEGDPKLLMWGYQYSVERKDE</sequence>
<name>A0A6M3IFF3_9ZZZZ</name>
<proteinExistence type="predicted"/>
<dbReference type="GO" id="GO:0030246">
    <property type="term" value="F:carbohydrate binding"/>
    <property type="evidence" value="ECO:0007669"/>
    <property type="project" value="UniProtKB-KW"/>
</dbReference>
<organism evidence="1">
    <name type="scientific">viral metagenome</name>
    <dbReference type="NCBI Taxonomy" id="1070528"/>
    <lineage>
        <taxon>unclassified sequences</taxon>
        <taxon>metagenomes</taxon>
        <taxon>organismal metagenomes</taxon>
    </lineage>
</organism>
<dbReference type="EMBL" id="MT141185">
    <property type="protein sequence ID" value="QJA55847.1"/>
    <property type="molecule type" value="Genomic_DNA"/>
</dbReference>
<evidence type="ECO:0000313" key="1">
    <source>
        <dbReference type="EMBL" id="QJA55847.1"/>
    </source>
</evidence>
<gene>
    <name evidence="1" type="ORF">MM415B01982_0004</name>
</gene>
<keyword evidence="1" id="KW-0430">Lectin</keyword>
<dbReference type="SUPFAM" id="SSF49899">
    <property type="entry name" value="Concanavalin A-like lectins/glucanases"/>
    <property type="match status" value="1"/>
</dbReference>
<dbReference type="InterPro" id="IPR013320">
    <property type="entry name" value="ConA-like_dom_sf"/>
</dbReference>
<accession>A0A6M3IFF3</accession>
<dbReference type="Gene3D" id="2.60.120.200">
    <property type="match status" value="1"/>
</dbReference>
<dbReference type="Pfam" id="PF13385">
    <property type="entry name" value="Laminin_G_3"/>
    <property type="match status" value="1"/>
</dbReference>
<protein>
    <submittedName>
        <fullName evidence="1">Putative lectin/glucanase superfamily protein</fullName>
    </submittedName>
</protein>
<reference evidence="1" key="1">
    <citation type="submission" date="2020-03" db="EMBL/GenBank/DDBJ databases">
        <title>The deep terrestrial virosphere.</title>
        <authorList>
            <person name="Holmfeldt K."/>
            <person name="Nilsson E."/>
            <person name="Simone D."/>
            <person name="Lopez-Fernandez M."/>
            <person name="Wu X."/>
            <person name="de Brujin I."/>
            <person name="Lundin D."/>
            <person name="Andersson A."/>
            <person name="Bertilsson S."/>
            <person name="Dopson M."/>
        </authorList>
    </citation>
    <scope>NUCLEOTIDE SEQUENCE</scope>
    <source>
        <strain evidence="1">MM415B01982</strain>
    </source>
</reference>